<sequence length="220" mass="25674">MKKKQLWGAFLALSLLVVPSGKVTGQEQDFATWSSVEMVYDWKQAGLELDGVLEWRTKDRVRRTDCAVVYLAVNRQVLPWLSLGTNYEFSYNNMDEDGWMACHCYRLRAVLSTRLWRWLDVSLREKYEHTFGQHGFREMLLRQRLRLGHTLPESGVEPYVSVETFNSLFAGDRFRWKRTRYRGGASIPLGGGWKGDLFYLYQDSRKVGKHVIGLAGTYRF</sequence>
<dbReference type="AlphaFoldDB" id="A0A9D1ZHG0"/>
<accession>A0A9D1ZHG0</accession>
<name>A0A9D1ZHG0_9BACE</name>
<dbReference type="EMBL" id="DXCV01000024">
    <property type="protein sequence ID" value="HIY87604.1"/>
    <property type="molecule type" value="Genomic_DNA"/>
</dbReference>
<evidence type="ECO:0000313" key="1">
    <source>
        <dbReference type="EMBL" id="HIY87604.1"/>
    </source>
</evidence>
<reference evidence="1" key="2">
    <citation type="submission" date="2021-04" db="EMBL/GenBank/DDBJ databases">
        <authorList>
            <person name="Gilroy R."/>
        </authorList>
    </citation>
    <scope>NUCLEOTIDE SEQUENCE</scope>
    <source>
        <strain evidence="1">Gambia2-208</strain>
    </source>
</reference>
<protein>
    <submittedName>
        <fullName evidence="1">DUF2490 domain-containing protein</fullName>
    </submittedName>
</protein>
<gene>
    <name evidence="1" type="ORF">H9824_02725</name>
</gene>
<reference evidence="1" key="1">
    <citation type="journal article" date="2021" name="PeerJ">
        <title>Extensive microbial diversity within the chicken gut microbiome revealed by metagenomics and culture.</title>
        <authorList>
            <person name="Gilroy R."/>
            <person name="Ravi A."/>
            <person name="Getino M."/>
            <person name="Pursley I."/>
            <person name="Horton D.L."/>
            <person name="Alikhan N.F."/>
            <person name="Baker D."/>
            <person name="Gharbi K."/>
            <person name="Hall N."/>
            <person name="Watson M."/>
            <person name="Adriaenssens E.M."/>
            <person name="Foster-Nyarko E."/>
            <person name="Jarju S."/>
            <person name="Secka A."/>
            <person name="Antonio M."/>
            <person name="Oren A."/>
            <person name="Chaudhuri R.R."/>
            <person name="La Ragione R."/>
            <person name="Hildebrand F."/>
            <person name="Pallen M.J."/>
        </authorList>
    </citation>
    <scope>NUCLEOTIDE SEQUENCE</scope>
    <source>
        <strain evidence="1">Gambia2-208</strain>
    </source>
</reference>
<comment type="caution">
    <text evidence="1">The sequence shown here is derived from an EMBL/GenBank/DDBJ whole genome shotgun (WGS) entry which is preliminary data.</text>
</comment>
<dbReference type="InterPro" id="IPR019619">
    <property type="entry name" value="DUF2490"/>
</dbReference>
<organism evidence="1 2">
    <name type="scientific">Candidatus Bacteroides pullicola</name>
    <dbReference type="NCBI Taxonomy" id="2838475"/>
    <lineage>
        <taxon>Bacteria</taxon>
        <taxon>Pseudomonadati</taxon>
        <taxon>Bacteroidota</taxon>
        <taxon>Bacteroidia</taxon>
        <taxon>Bacteroidales</taxon>
        <taxon>Bacteroidaceae</taxon>
        <taxon>Bacteroides</taxon>
    </lineage>
</organism>
<evidence type="ECO:0000313" key="2">
    <source>
        <dbReference type="Proteomes" id="UP000886851"/>
    </source>
</evidence>
<proteinExistence type="predicted"/>
<dbReference type="Proteomes" id="UP000886851">
    <property type="component" value="Unassembled WGS sequence"/>
</dbReference>
<dbReference type="Pfam" id="PF10677">
    <property type="entry name" value="DUF2490"/>
    <property type="match status" value="1"/>
</dbReference>